<dbReference type="Proteomes" id="UP000031670">
    <property type="component" value="Unassembled WGS sequence"/>
</dbReference>
<accession>A0A0B8PCQ0</accession>
<gene>
    <name evidence="1" type="ORF">JCM19232_3611</name>
</gene>
<organism evidence="1 2">
    <name type="scientific">Vibrio ishigakensis</name>
    <dbReference type="NCBI Taxonomy" id="1481914"/>
    <lineage>
        <taxon>Bacteria</taxon>
        <taxon>Pseudomonadati</taxon>
        <taxon>Pseudomonadota</taxon>
        <taxon>Gammaproteobacteria</taxon>
        <taxon>Vibrionales</taxon>
        <taxon>Vibrionaceae</taxon>
        <taxon>Vibrio</taxon>
    </lineage>
</organism>
<proteinExistence type="predicted"/>
<comment type="caution">
    <text evidence="1">The sequence shown here is derived from an EMBL/GenBank/DDBJ whole genome shotgun (WGS) entry which is preliminary data.</text>
</comment>
<sequence>MAIQVGDKQAKLLSIGHYVMEFASVVNTPESSNTKGGDVRHNVTSTN</sequence>
<evidence type="ECO:0000313" key="2">
    <source>
        <dbReference type="Proteomes" id="UP000031670"/>
    </source>
</evidence>
<name>A0A0B8PCQ0_9VIBR</name>
<dbReference type="EMBL" id="BBSA01000002">
    <property type="protein sequence ID" value="GAM60669.1"/>
    <property type="molecule type" value="Genomic_DNA"/>
</dbReference>
<reference evidence="1 2" key="2">
    <citation type="submission" date="2015-01" db="EMBL/GenBank/DDBJ databases">
        <authorList>
            <consortium name="NBRP consortium"/>
            <person name="Sawabe T."/>
            <person name="Meirelles P."/>
            <person name="Feng G."/>
            <person name="Sayaka M."/>
            <person name="Hattori M."/>
            <person name="Ohkuma M."/>
        </authorList>
    </citation>
    <scope>NUCLEOTIDE SEQUENCE [LARGE SCALE GENOMIC DNA]</scope>
    <source>
        <strain evidence="1 2">JCM19232</strain>
    </source>
</reference>
<evidence type="ECO:0000313" key="1">
    <source>
        <dbReference type="EMBL" id="GAM60669.1"/>
    </source>
</evidence>
<reference evidence="1 2" key="1">
    <citation type="submission" date="2015-01" db="EMBL/GenBank/DDBJ databases">
        <title>Vibrio sp. C5 JCM 19232 whole genome shotgun sequence.</title>
        <authorList>
            <person name="Sawabe T."/>
            <person name="Meirelles P."/>
            <person name="Feng G."/>
            <person name="Sayaka M."/>
            <person name="Hattori M."/>
            <person name="Ohkuma M."/>
        </authorList>
    </citation>
    <scope>NUCLEOTIDE SEQUENCE [LARGE SCALE GENOMIC DNA]</scope>
    <source>
        <strain evidence="1 2">JCM19232</strain>
    </source>
</reference>
<protein>
    <submittedName>
        <fullName evidence="1">Uncharacterized protein</fullName>
    </submittedName>
</protein>
<dbReference type="AlphaFoldDB" id="A0A0B8PCQ0"/>